<feature type="transmembrane region" description="Helical" evidence="1">
    <location>
        <begin position="79"/>
        <end position="100"/>
    </location>
</feature>
<organism evidence="2 3">
    <name type="scientific">Pseudoclavibacter helvolus</name>
    <dbReference type="NCBI Taxonomy" id="255205"/>
    <lineage>
        <taxon>Bacteria</taxon>
        <taxon>Bacillati</taxon>
        <taxon>Actinomycetota</taxon>
        <taxon>Actinomycetes</taxon>
        <taxon>Micrococcales</taxon>
        <taxon>Microbacteriaceae</taxon>
        <taxon>Pseudoclavibacter</taxon>
    </lineage>
</organism>
<evidence type="ECO:0000313" key="3">
    <source>
        <dbReference type="Proteomes" id="UP000545286"/>
    </source>
</evidence>
<keyword evidence="1" id="KW-0812">Transmembrane</keyword>
<keyword evidence="1" id="KW-1133">Transmembrane helix</keyword>
<keyword evidence="3" id="KW-1185">Reference proteome</keyword>
<keyword evidence="1" id="KW-0472">Membrane</keyword>
<evidence type="ECO:0000313" key="2">
    <source>
        <dbReference type="EMBL" id="MBB2958233.1"/>
    </source>
</evidence>
<dbReference type="RefSeq" id="WP_082775127.1">
    <property type="nucleotide sequence ID" value="NZ_CZJS01000086.1"/>
</dbReference>
<gene>
    <name evidence="2" type="ORF">FHX72_002378</name>
</gene>
<proteinExistence type="predicted"/>
<protein>
    <submittedName>
        <fullName evidence="2">Uncharacterized protein</fullName>
    </submittedName>
</protein>
<feature type="transmembrane region" description="Helical" evidence="1">
    <location>
        <begin position="120"/>
        <end position="141"/>
    </location>
</feature>
<feature type="transmembrane region" description="Helical" evidence="1">
    <location>
        <begin position="178"/>
        <end position="197"/>
    </location>
</feature>
<dbReference type="AlphaFoldDB" id="A0A7W4YG14"/>
<dbReference type="Proteomes" id="UP000545286">
    <property type="component" value="Unassembled WGS sequence"/>
</dbReference>
<dbReference type="EMBL" id="JACHWJ010000003">
    <property type="protein sequence ID" value="MBB2958233.1"/>
    <property type="molecule type" value="Genomic_DNA"/>
</dbReference>
<reference evidence="2 3" key="1">
    <citation type="submission" date="2020-08" db="EMBL/GenBank/DDBJ databases">
        <title>Sequencing the genomes of 1000 actinobacteria strains.</title>
        <authorList>
            <person name="Klenk H.-P."/>
        </authorList>
    </citation>
    <scope>NUCLEOTIDE SEQUENCE [LARGE SCALE GENOMIC DNA]</scope>
    <source>
        <strain evidence="2 3">DSM 20419</strain>
    </source>
</reference>
<accession>A0A7W4YG14</accession>
<comment type="caution">
    <text evidence="2">The sequence shown here is derived from an EMBL/GenBank/DDBJ whole genome shotgun (WGS) entry which is preliminary data.</text>
</comment>
<evidence type="ECO:0000256" key="1">
    <source>
        <dbReference type="SAM" id="Phobius"/>
    </source>
</evidence>
<sequence>MTGHQVVNAAGAAVGEASIAVEGHRVTSSSLDAALAWVQAPDAGISAEERKRAERSMRFLRARLRNPYPRQRIVDIRSVVLAVPAIALSVYLVVLLALVIREAPSAIPPGATRQSVLEDATGTFVWPLTIALACSLLLTLAVPRALRVILGIVGAFCLLYLLIMQPVAYGAVDADAGSAVFATLAFGVLFIVTWAIGGRR</sequence>
<feature type="transmembrane region" description="Helical" evidence="1">
    <location>
        <begin position="148"/>
        <end position="172"/>
    </location>
</feature>
<name>A0A7W4YG14_9MICO</name>